<dbReference type="GO" id="GO:0032259">
    <property type="term" value="P:methylation"/>
    <property type="evidence" value="ECO:0007669"/>
    <property type="project" value="UniProtKB-KW"/>
</dbReference>
<evidence type="ECO:0000256" key="3">
    <source>
        <dbReference type="ARBA" id="ARBA00022679"/>
    </source>
</evidence>
<dbReference type="InterPro" id="IPR007848">
    <property type="entry name" value="Small_mtfrase_dom"/>
</dbReference>
<evidence type="ECO:0000256" key="4">
    <source>
        <dbReference type="ARBA" id="ARBA00022691"/>
    </source>
</evidence>
<dbReference type="InterPro" id="IPR029063">
    <property type="entry name" value="SAM-dependent_MTases_sf"/>
</dbReference>
<keyword evidence="2 8" id="KW-0489">Methyltransferase</keyword>
<accession>A0A1G1WJP2</accession>
<name>A0A1G1WJP2_9BACT</name>
<keyword evidence="3 8" id="KW-0808">Transferase</keyword>
<dbReference type="Proteomes" id="UP000176645">
    <property type="component" value="Unassembled WGS sequence"/>
</dbReference>
<dbReference type="EC" id="2.1.1.297" evidence="1"/>
<protein>
    <recommendedName>
        <fullName evidence="1">peptide chain release factor N(5)-glutamine methyltransferase</fullName>
        <ecNumber evidence="1">2.1.1.297</ecNumber>
    </recommendedName>
</protein>
<dbReference type="CDD" id="cd02440">
    <property type="entry name" value="AdoMet_MTases"/>
    <property type="match status" value="1"/>
</dbReference>
<dbReference type="InterPro" id="IPR040758">
    <property type="entry name" value="PrmC_N"/>
</dbReference>
<feature type="domain" description="Methyltransferase small" evidence="6">
    <location>
        <begin position="116"/>
        <end position="191"/>
    </location>
</feature>
<feature type="domain" description="Release factor glutamine methyltransferase N-terminal" evidence="7">
    <location>
        <begin position="5"/>
        <end position="66"/>
    </location>
</feature>
<reference evidence="8 9" key="1">
    <citation type="journal article" date="2016" name="Nat. Commun.">
        <title>Thousands of microbial genomes shed light on interconnected biogeochemical processes in an aquifer system.</title>
        <authorList>
            <person name="Anantharaman K."/>
            <person name="Brown C.T."/>
            <person name="Hug L.A."/>
            <person name="Sharon I."/>
            <person name="Castelle C.J."/>
            <person name="Probst A.J."/>
            <person name="Thomas B.C."/>
            <person name="Singh A."/>
            <person name="Wilkins M.J."/>
            <person name="Karaoz U."/>
            <person name="Brodie E.L."/>
            <person name="Williams K.H."/>
            <person name="Hubbard S.S."/>
            <person name="Banfield J.F."/>
        </authorList>
    </citation>
    <scope>NUCLEOTIDE SEQUENCE [LARGE SCALE GENOMIC DNA]</scope>
</reference>
<dbReference type="NCBIfam" id="TIGR00536">
    <property type="entry name" value="hemK_fam"/>
    <property type="match status" value="1"/>
</dbReference>
<dbReference type="InterPro" id="IPR050320">
    <property type="entry name" value="N5-glutamine_MTase"/>
</dbReference>
<dbReference type="SUPFAM" id="SSF53335">
    <property type="entry name" value="S-adenosyl-L-methionine-dependent methyltransferases"/>
    <property type="match status" value="1"/>
</dbReference>
<evidence type="ECO:0000256" key="1">
    <source>
        <dbReference type="ARBA" id="ARBA00012771"/>
    </source>
</evidence>
<dbReference type="GO" id="GO:0102559">
    <property type="term" value="F:peptide chain release factor N(5)-glutamine methyltransferase activity"/>
    <property type="evidence" value="ECO:0007669"/>
    <property type="project" value="UniProtKB-EC"/>
</dbReference>
<evidence type="ECO:0000256" key="5">
    <source>
        <dbReference type="ARBA" id="ARBA00048391"/>
    </source>
</evidence>
<dbReference type="NCBIfam" id="TIGR03534">
    <property type="entry name" value="RF_mod_PrmC"/>
    <property type="match status" value="1"/>
</dbReference>
<dbReference type="PANTHER" id="PTHR18895">
    <property type="entry name" value="HEMK METHYLTRANSFERASE"/>
    <property type="match status" value="1"/>
</dbReference>
<dbReference type="Gene3D" id="3.40.50.150">
    <property type="entry name" value="Vaccinia Virus protein VP39"/>
    <property type="match status" value="1"/>
</dbReference>
<sequence>MLIEQALANSSIDQTETEIFLSHLLGKDRSFIRAFPEYRLSKEHIAKYKNFISRRSRHEPLSYILGYKEFCGNNIKVDARAMIPRPETEEIVTNVISHVYAVPNRNRKNHWPYDQLKIVDVGTGSGNIAISLAAAIPFAKIFAIEKDPRAYDLARENISDHGLSRRVELIRGNLLDPIDTPIDIVVANLPYIPTSRFASLAPEVTKWEPQAALDGGKDGLELYRQLFDQIPKKIKQNGYLFYEVDGKVLFKQYISDKVVWL</sequence>
<evidence type="ECO:0000259" key="6">
    <source>
        <dbReference type="Pfam" id="PF05175"/>
    </source>
</evidence>
<evidence type="ECO:0000313" key="8">
    <source>
        <dbReference type="EMBL" id="OGY27894.1"/>
    </source>
</evidence>
<keyword evidence="4" id="KW-0949">S-adenosyl-L-methionine</keyword>
<comment type="caution">
    <text evidence="8">The sequence shown here is derived from an EMBL/GenBank/DDBJ whole genome shotgun (WGS) entry which is preliminary data.</text>
</comment>
<dbReference type="Pfam" id="PF17827">
    <property type="entry name" value="PrmC_N"/>
    <property type="match status" value="1"/>
</dbReference>
<comment type="catalytic activity">
    <reaction evidence="5">
        <text>L-glutaminyl-[peptide chain release factor] + S-adenosyl-L-methionine = N(5)-methyl-L-glutaminyl-[peptide chain release factor] + S-adenosyl-L-homocysteine + H(+)</text>
        <dbReference type="Rhea" id="RHEA:42896"/>
        <dbReference type="Rhea" id="RHEA-COMP:10271"/>
        <dbReference type="Rhea" id="RHEA-COMP:10272"/>
        <dbReference type="ChEBI" id="CHEBI:15378"/>
        <dbReference type="ChEBI" id="CHEBI:30011"/>
        <dbReference type="ChEBI" id="CHEBI:57856"/>
        <dbReference type="ChEBI" id="CHEBI:59789"/>
        <dbReference type="ChEBI" id="CHEBI:61891"/>
        <dbReference type="EC" id="2.1.1.297"/>
    </reaction>
</comment>
<proteinExistence type="predicted"/>
<dbReference type="InterPro" id="IPR004556">
    <property type="entry name" value="HemK-like"/>
</dbReference>
<evidence type="ECO:0000256" key="2">
    <source>
        <dbReference type="ARBA" id="ARBA00022603"/>
    </source>
</evidence>
<gene>
    <name evidence="8" type="ORF">A2Z42_02335</name>
</gene>
<dbReference type="EMBL" id="MHCU01000019">
    <property type="protein sequence ID" value="OGY27894.1"/>
    <property type="molecule type" value="Genomic_DNA"/>
</dbReference>
<organism evidence="8 9">
    <name type="scientific">Candidatus Woykebacteria bacterium RBG_19FT_COMBO_43_10</name>
    <dbReference type="NCBI Taxonomy" id="1802598"/>
    <lineage>
        <taxon>Bacteria</taxon>
        <taxon>Candidatus Woykeibacteriota</taxon>
    </lineage>
</organism>
<dbReference type="PANTHER" id="PTHR18895:SF74">
    <property type="entry name" value="MTRF1L RELEASE FACTOR GLUTAMINE METHYLTRANSFERASE"/>
    <property type="match status" value="1"/>
</dbReference>
<dbReference type="AlphaFoldDB" id="A0A1G1WJP2"/>
<dbReference type="InterPro" id="IPR019874">
    <property type="entry name" value="RF_methyltr_PrmC"/>
</dbReference>
<evidence type="ECO:0000259" key="7">
    <source>
        <dbReference type="Pfam" id="PF17827"/>
    </source>
</evidence>
<evidence type="ECO:0000313" key="9">
    <source>
        <dbReference type="Proteomes" id="UP000176645"/>
    </source>
</evidence>
<dbReference type="Pfam" id="PF05175">
    <property type="entry name" value="MTS"/>
    <property type="match status" value="1"/>
</dbReference>
<dbReference type="Gene3D" id="1.10.8.10">
    <property type="entry name" value="DNA helicase RuvA subunit, C-terminal domain"/>
    <property type="match status" value="1"/>
</dbReference>